<dbReference type="InterPro" id="IPR058163">
    <property type="entry name" value="LysR-type_TF_proteobact-type"/>
</dbReference>
<dbReference type="InterPro" id="IPR036390">
    <property type="entry name" value="WH_DNA-bd_sf"/>
</dbReference>
<evidence type="ECO:0000256" key="2">
    <source>
        <dbReference type="ARBA" id="ARBA00023015"/>
    </source>
</evidence>
<evidence type="ECO:0000259" key="5">
    <source>
        <dbReference type="PROSITE" id="PS50931"/>
    </source>
</evidence>
<keyword evidence="2" id="KW-0805">Transcription regulation</keyword>
<evidence type="ECO:0000256" key="3">
    <source>
        <dbReference type="ARBA" id="ARBA00023125"/>
    </source>
</evidence>
<dbReference type="EMBL" id="JBEQCT010000001">
    <property type="protein sequence ID" value="MFM2483590.1"/>
    <property type="molecule type" value="Genomic_DNA"/>
</dbReference>
<keyword evidence="7" id="KW-1185">Reference proteome</keyword>
<evidence type="ECO:0000256" key="4">
    <source>
        <dbReference type="ARBA" id="ARBA00023163"/>
    </source>
</evidence>
<dbReference type="InterPro" id="IPR005119">
    <property type="entry name" value="LysR_subst-bd"/>
</dbReference>
<feature type="domain" description="HTH lysR-type" evidence="5">
    <location>
        <begin position="1"/>
        <end position="59"/>
    </location>
</feature>
<sequence length="301" mass="34088">MDRLQLLEVFQRVAESQSFTKAAVILDLPRSTITQAVQRLEQQLGAQLLVRTTRRVQLTDEGQTILKQSAQMLQDWEEFAQQFSLNKHLSGRLRVSMPSRFARKVVIPALGEFQRRYPAIELVIHVADYAVDLVAEGIDLAIYAGELPDSNLIGYQLGQLPIKTLASPYYLQRFGIPHHPEQLSSHQMVGYVLSESEQIEPLEFYVDGKYQYYRLAHPVTTNGSDAYFQAAITGLGLIQSPTYGVREQLDSGQLVEVLADYPAAALPISLVYPKKRYSSRRLQVFIEYLKLLLNHFSNVSS</sequence>
<organism evidence="6 7">
    <name type="scientific">Celerinatantimonas yamalensis</name>
    <dbReference type="NCBI Taxonomy" id="559956"/>
    <lineage>
        <taxon>Bacteria</taxon>
        <taxon>Pseudomonadati</taxon>
        <taxon>Pseudomonadota</taxon>
        <taxon>Gammaproteobacteria</taxon>
        <taxon>Celerinatantimonadaceae</taxon>
        <taxon>Celerinatantimonas</taxon>
    </lineage>
</organism>
<evidence type="ECO:0000313" key="6">
    <source>
        <dbReference type="EMBL" id="MFM2483590.1"/>
    </source>
</evidence>
<proteinExistence type="inferred from homology"/>
<gene>
    <name evidence="6" type="ORF">ABUE30_00600</name>
</gene>
<accession>A0ABW9G1I0</accession>
<dbReference type="Gene3D" id="3.40.190.290">
    <property type="match status" value="1"/>
</dbReference>
<dbReference type="PANTHER" id="PTHR30537:SF72">
    <property type="entry name" value="LYSR FAMILY TRANSCRIPTIONAL REGULATOR"/>
    <property type="match status" value="1"/>
</dbReference>
<keyword evidence="4" id="KW-0804">Transcription</keyword>
<dbReference type="Pfam" id="PF00126">
    <property type="entry name" value="HTH_1"/>
    <property type="match status" value="1"/>
</dbReference>
<name>A0ABW9G1I0_9GAMM</name>
<dbReference type="InterPro" id="IPR000847">
    <property type="entry name" value="LysR_HTH_N"/>
</dbReference>
<evidence type="ECO:0000313" key="7">
    <source>
        <dbReference type="Proteomes" id="UP001629953"/>
    </source>
</evidence>
<keyword evidence="3" id="KW-0238">DNA-binding</keyword>
<dbReference type="SUPFAM" id="SSF46785">
    <property type="entry name" value="Winged helix' DNA-binding domain"/>
    <property type="match status" value="1"/>
</dbReference>
<dbReference type="Pfam" id="PF03466">
    <property type="entry name" value="LysR_substrate"/>
    <property type="match status" value="1"/>
</dbReference>
<comment type="caution">
    <text evidence="6">The sequence shown here is derived from an EMBL/GenBank/DDBJ whole genome shotgun (WGS) entry which is preliminary data.</text>
</comment>
<dbReference type="SUPFAM" id="SSF53850">
    <property type="entry name" value="Periplasmic binding protein-like II"/>
    <property type="match status" value="1"/>
</dbReference>
<dbReference type="Gene3D" id="1.10.10.10">
    <property type="entry name" value="Winged helix-like DNA-binding domain superfamily/Winged helix DNA-binding domain"/>
    <property type="match status" value="1"/>
</dbReference>
<dbReference type="RefSeq" id="WP_408621700.1">
    <property type="nucleotide sequence ID" value="NZ_JBEQCT010000001.1"/>
</dbReference>
<dbReference type="InterPro" id="IPR036388">
    <property type="entry name" value="WH-like_DNA-bd_sf"/>
</dbReference>
<dbReference type="PROSITE" id="PS50931">
    <property type="entry name" value="HTH_LYSR"/>
    <property type="match status" value="1"/>
</dbReference>
<dbReference type="CDD" id="cd08472">
    <property type="entry name" value="PBP2_CrgA_like_3"/>
    <property type="match status" value="1"/>
</dbReference>
<comment type="similarity">
    <text evidence="1">Belongs to the LysR transcriptional regulatory family.</text>
</comment>
<dbReference type="Proteomes" id="UP001629953">
    <property type="component" value="Unassembled WGS sequence"/>
</dbReference>
<evidence type="ECO:0000256" key="1">
    <source>
        <dbReference type="ARBA" id="ARBA00009437"/>
    </source>
</evidence>
<protein>
    <submittedName>
        <fullName evidence="6">LysR family transcriptional regulator</fullName>
    </submittedName>
</protein>
<dbReference type="PANTHER" id="PTHR30537">
    <property type="entry name" value="HTH-TYPE TRANSCRIPTIONAL REGULATOR"/>
    <property type="match status" value="1"/>
</dbReference>
<reference evidence="6 7" key="1">
    <citation type="journal article" date="2013" name="Int. J. Syst. Evol. Microbiol.">
        <title>Celerinatantimonas yamalensis sp. nov., a cold-adapted diazotrophic bacterium from a cold permafrost brine.</title>
        <authorList>
            <person name="Shcherbakova V."/>
            <person name="Chuvilskaya N."/>
            <person name="Rivkina E."/>
            <person name="Demidov N."/>
            <person name="Uchaeva V."/>
            <person name="Suetin S."/>
            <person name="Suzina N."/>
            <person name="Gilichinsky D."/>
        </authorList>
    </citation>
    <scope>NUCLEOTIDE SEQUENCE [LARGE SCALE GENOMIC DNA]</scope>
    <source>
        <strain evidence="6 7">C7</strain>
    </source>
</reference>